<keyword evidence="4" id="KW-1185">Reference proteome</keyword>
<dbReference type="CDD" id="cd00077">
    <property type="entry name" value="HDc"/>
    <property type="match status" value="1"/>
</dbReference>
<dbReference type="SMART" id="SM00471">
    <property type="entry name" value="HDc"/>
    <property type="match status" value="1"/>
</dbReference>
<dbReference type="PANTHER" id="PTHR45228">
    <property type="entry name" value="CYCLIC DI-GMP PHOSPHODIESTERASE TM_0186-RELATED"/>
    <property type="match status" value="1"/>
</dbReference>
<evidence type="ECO:0000259" key="1">
    <source>
        <dbReference type="PROSITE" id="PS51831"/>
    </source>
</evidence>
<dbReference type="SUPFAM" id="SSF109604">
    <property type="entry name" value="HD-domain/PDEase-like"/>
    <property type="match status" value="1"/>
</dbReference>
<dbReference type="InterPro" id="IPR006674">
    <property type="entry name" value="HD_domain"/>
</dbReference>
<evidence type="ECO:0000313" key="4">
    <source>
        <dbReference type="Proteomes" id="UP000252124"/>
    </source>
</evidence>
<dbReference type="NCBIfam" id="TIGR00277">
    <property type="entry name" value="HDIG"/>
    <property type="match status" value="1"/>
</dbReference>
<reference evidence="3 4" key="1">
    <citation type="submission" date="2018-06" db="EMBL/GenBank/DDBJ databases">
        <title>Genomic Encyclopedia of Type Strains, Phase III (KMG-III): the genomes of soil and plant-associated and newly described type strains.</title>
        <authorList>
            <person name="Whitman W."/>
        </authorList>
    </citation>
    <scope>NUCLEOTIDE SEQUENCE [LARGE SCALE GENOMIC DNA]</scope>
    <source>
        <strain evidence="3 4">CECT 7342</strain>
    </source>
</reference>
<organism evidence="3 4">
    <name type="scientific">Achromobacter marplatensis</name>
    <dbReference type="NCBI Taxonomy" id="470868"/>
    <lineage>
        <taxon>Bacteria</taxon>
        <taxon>Pseudomonadati</taxon>
        <taxon>Pseudomonadota</taxon>
        <taxon>Betaproteobacteria</taxon>
        <taxon>Burkholderiales</taxon>
        <taxon>Alcaligenaceae</taxon>
        <taxon>Achromobacter</taxon>
    </lineage>
</organism>
<comment type="caution">
    <text evidence="3">The sequence shown here is derived from an EMBL/GenBank/DDBJ whole genome shotgun (WGS) entry which is preliminary data.</text>
</comment>
<sequence>MCQNCYFLTHCARSVATPRIFLMPPDVPEYPDGSCEAALFAAMQARDPATGRHCDRVVALSVALAQACGLPEPEQAAVAVAARLHDVGKIGTPDRVLFSPKRLEADDWEIMKSHAATGADIIMKSAMPQRDLIAHAVRHHHEHFDGSGYPAGLSGHDIPLHSRIISLADSYDALGDTRPYHPARSHAEIMRILNRESGSKCDPDLLRLFEAMILKSPLRVP</sequence>
<feature type="domain" description="HD-GYP" evidence="2">
    <location>
        <begin position="28"/>
        <end position="221"/>
    </location>
</feature>
<dbReference type="Gene3D" id="1.10.3210.10">
    <property type="entry name" value="Hypothetical protein af1432"/>
    <property type="match status" value="1"/>
</dbReference>
<dbReference type="InterPro" id="IPR003607">
    <property type="entry name" value="HD/PDEase_dom"/>
</dbReference>
<dbReference type="Proteomes" id="UP000252124">
    <property type="component" value="Unassembled WGS sequence"/>
</dbReference>
<name>A0ABX9GJQ6_9BURK</name>
<dbReference type="PROSITE" id="PS51832">
    <property type="entry name" value="HD_GYP"/>
    <property type="match status" value="1"/>
</dbReference>
<dbReference type="InterPro" id="IPR006675">
    <property type="entry name" value="HDIG_dom"/>
</dbReference>
<evidence type="ECO:0000313" key="3">
    <source>
        <dbReference type="EMBL" id="RBP24550.1"/>
    </source>
</evidence>
<dbReference type="InterPro" id="IPR052020">
    <property type="entry name" value="Cyclic_di-GMP/3'3'-cGAMP_PDE"/>
</dbReference>
<evidence type="ECO:0000259" key="2">
    <source>
        <dbReference type="PROSITE" id="PS51832"/>
    </source>
</evidence>
<dbReference type="PROSITE" id="PS51831">
    <property type="entry name" value="HD"/>
    <property type="match status" value="1"/>
</dbReference>
<dbReference type="EMBL" id="QNRM01000001">
    <property type="protein sequence ID" value="RBP24550.1"/>
    <property type="molecule type" value="Genomic_DNA"/>
</dbReference>
<dbReference type="InterPro" id="IPR037522">
    <property type="entry name" value="HD_GYP_dom"/>
</dbReference>
<dbReference type="Pfam" id="PF13487">
    <property type="entry name" value="HD_5"/>
    <property type="match status" value="1"/>
</dbReference>
<dbReference type="PANTHER" id="PTHR45228:SF4">
    <property type="entry name" value="LIPOPROTEIN"/>
    <property type="match status" value="1"/>
</dbReference>
<accession>A0ABX9GJQ6</accession>
<gene>
    <name evidence="3" type="ORF">DFP87_1011060</name>
</gene>
<feature type="domain" description="HD" evidence="1">
    <location>
        <begin position="50"/>
        <end position="174"/>
    </location>
</feature>
<proteinExistence type="predicted"/>
<protein>
    <submittedName>
        <fullName evidence="3">Metal dependent phosphohydrolase</fullName>
    </submittedName>
</protein>